<feature type="compositionally biased region" description="Basic and acidic residues" evidence="8">
    <location>
        <begin position="551"/>
        <end position="560"/>
    </location>
</feature>
<evidence type="ECO:0000256" key="8">
    <source>
        <dbReference type="SAM" id="MobiDB-lite"/>
    </source>
</evidence>
<feature type="transmembrane region" description="Helical" evidence="9">
    <location>
        <begin position="357"/>
        <end position="374"/>
    </location>
</feature>
<evidence type="ECO:0000256" key="5">
    <source>
        <dbReference type="ARBA" id="ARBA00022989"/>
    </source>
</evidence>
<comment type="subcellular location">
    <subcellularLocation>
        <location evidence="1">Cell membrane</location>
        <topology evidence="1">Multi-pass membrane protein</topology>
    </subcellularLocation>
</comment>
<feature type="transmembrane region" description="Helical" evidence="9">
    <location>
        <begin position="903"/>
        <end position="924"/>
    </location>
</feature>
<keyword evidence="3" id="KW-1003">Cell membrane</keyword>
<evidence type="ECO:0000256" key="4">
    <source>
        <dbReference type="ARBA" id="ARBA00022692"/>
    </source>
</evidence>
<feature type="transmembrane region" description="Helical" evidence="9">
    <location>
        <begin position="944"/>
        <end position="965"/>
    </location>
</feature>
<dbReference type="PROSITE" id="PS50156">
    <property type="entry name" value="SSD"/>
    <property type="match status" value="1"/>
</dbReference>
<feature type="transmembrane region" description="Helical" evidence="9">
    <location>
        <begin position="427"/>
        <end position="447"/>
    </location>
</feature>
<dbReference type="Proteomes" id="UP001620626">
    <property type="component" value="Unassembled WGS sequence"/>
</dbReference>
<evidence type="ECO:0000256" key="7">
    <source>
        <dbReference type="ARBA" id="ARBA00023180"/>
    </source>
</evidence>
<evidence type="ECO:0000256" key="1">
    <source>
        <dbReference type="ARBA" id="ARBA00004651"/>
    </source>
</evidence>
<keyword evidence="5 9" id="KW-1133">Transmembrane helix</keyword>
<dbReference type="InterPro" id="IPR000731">
    <property type="entry name" value="SSD"/>
</dbReference>
<dbReference type="PANTHER" id="PTHR10796:SF91">
    <property type="entry name" value="SSD DOMAIN-CONTAINING PROTEIN"/>
    <property type="match status" value="1"/>
</dbReference>
<feature type="region of interest" description="Disordered" evidence="8">
    <location>
        <begin position="17"/>
        <end position="36"/>
    </location>
</feature>
<feature type="transmembrane region" description="Helical" evidence="9">
    <location>
        <begin position="977"/>
        <end position="996"/>
    </location>
</feature>
<evidence type="ECO:0000256" key="6">
    <source>
        <dbReference type="ARBA" id="ARBA00023136"/>
    </source>
</evidence>
<evidence type="ECO:0000256" key="9">
    <source>
        <dbReference type="SAM" id="Phobius"/>
    </source>
</evidence>
<feature type="transmembrane region" description="Helical" evidence="9">
    <location>
        <begin position="632"/>
        <end position="650"/>
    </location>
</feature>
<feature type="compositionally biased region" description="Basic and acidic residues" evidence="8">
    <location>
        <begin position="26"/>
        <end position="36"/>
    </location>
</feature>
<organism evidence="11 12">
    <name type="scientific">Heterodera trifolii</name>
    <dbReference type="NCBI Taxonomy" id="157864"/>
    <lineage>
        <taxon>Eukaryota</taxon>
        <taxon>Metazoa</taxon>
        <taxon>Ecdysozoa</taxon>
        <taxon>Nematoda</taxon>
        <taxon>Chromadorea</taxon>
        <taxon>Rhabditida</taxon>
        <taxon>Tylenchina</taxon>
        <taxon>Tylenchomorpha</taxon>
        <taxon>Tylenchoidea</taxon>
        <taxon>Heteroderidae</taxon>
        <taxon>Heteroderinae</taxon>
        <taxon>Heterodera</taxon>
    </lineage>
</organism>
<dbReference type="SUPFAM" id="SSF82866">
    <property type="entry name" value="Multidrug efflux transporter AcrB transmembrane domain"/>
    <property type="match status" value="2"/>
</dbReference>
<dbReference type="FunFam" id="1.20.1640.10:FF:000013">
    <property type="entry name" value="PaTched Related family"/>
    <property type="match status" value="1"/>
</dbReference>
<comment type="caution">
    <text evidence="11">The sequence shown here is derived from an EMBL/GenBank/DDBJ whole genome shotgun (WGS) entry which is preliminary data.</text>
</comment>
<evidence type="ECO:0000313" key="12">
    <source>
        <dbReference type="Proteomes" id="UP001620626"/>
    </source>
</evidence>
<keyword evidence="6 9" id="KW-0472">Membrane</keyword>
<accession>A0ABD2J146</accession>
<dbReference type="GO" id="GO:0005886">
    <property type="term" value="C:plasma membrane"/>
    <property type="evidence" value="ECO:0007669"/>
    <property type="project" value="UniProtKB-SubCell"/>
</dbReference>
<feature type="compositionally biased region" description="Low complexity" evidence="8">
    <location>
        <begin position="580"/>
        <end position="589"/>
    </location>
</feature>
<keyword evidence="7" id="KW-0325">Glycoprotein</keyword>
<dbReference type="InterPro" id="IPR051697">
    <property type="entry name" value="Patched_domain-protein"/>
</dbReference>
<evidence type="ECO:0000256" key="3">
    <source>
        <dbReference type="ARBA" id="ARBA00022475"/>
    </source>
</evidence>
<name>A0ABD2J146_9BILA</name>
<dbReference type="PANTHER" id="PTHR10796">
    <property type="entry name" value="PATCHED-RELATED"/>
    <property type="match status" value="1"/>
</dbReference>
<dbReference type="Pfam" id="PF02460">
    <property type="entry name" value="Patched"/>
    <property type="match status" value="1"/>
</dbReference>
<evidence type="ECO:0000313" key="11">
    <source>
        <dbReference type="EMBL" id="KAL3085799.1"/>
    </source>
</evidence>
<evidence type="ECO:0000256" key="2">
    <source>
        <dbReference type="ARBA" id="ARBA00005585"/>
    </source>
</evidence>
<sequence length="1035" mass="117028">MPQISRIEVLPTDAHQLNLGQPSNRQNERNAIRNREHRPPLCRRCSASGAGPRRRVQLLPTFDRLLQRMFGAYTRHLLVDWHRAFIVGPILLTALFSCGFLRLREATILDAKELYTPRSAPSWEEERTFEQLWPLRPSEFLPERTFQWKRFVNLVVHGRELGGTGTKLYPNLLEDNILAEIERMENDLPAQVVVPMRKQWKRAILSGQIRANANRTFGELIHFEDICLNWNGQCQRQNGLIQLLRRRFELSARGIELTYPRANTRGNGSPIYLAFNVGTVQTFGQNGTIKSAKGLRLWYFLRSDHPILDEMATAWEESAVNYVQNVWGNNGLIEIHAKHSRSYDQGLTRNAKRLKPYFAVTILVLIAFTTFYAMKWAFRPKCNVRVDWLRSKPMLALGGVLSTTMAIASGIGLLLCCGAFFAEITLVAPFLVLSIGVDDMFIVVAAWHNTEFKYPEKTPEALKERMVEAMSESSVAIFITSITDVVSFAAGTYSDILAVRGFCMMTAACMMFTFLYQITFFAALMVISSRLQMQQRKTELNNNNNNNNNSKNDKSNKATDYEEGDEKGSKHSPSPDHGFSESFSSTSAPISSSTSSALSASEFNLAMRQKGPMGKFFRNFYVDFLLDWRTKFAVGTIFFVYLAISLWGIVSMGQGLDYEKLLLSSDPLVRTIGVEIELFHGSDQVEIAVVRAPDLRMRENRARVEQLVADFERLPNSVGSAGTEFWLREYVRYANATGARLRDRDHWSWVRGVYDWSHLFAFYKLWSQDFVWANEFEPPFGADDAEDRLRLRSFRFRIGVTRMDTANDLVGVTQQLRAVAARYPEMKVVTYQHGRAIADQLNVMLINTLQNDLSAMACLVLISLLCIPNPICTFWIALAMLSIEIGVIGFLSLWSVKLDPISMITLILAIGFSVEFSAHVTYGFVSSAEGLTPRERCIDTLEKLAWPMVHGSMSTILGVLVLAYIDSYMVRVFFKTVFLVLVIGVFHALVLLPILLNATVPFGEKLALRLYGNCGCFSATVPKNVGNTVAGDGRR</sequence>
<keyword evidence="4 9" id="KW-0812">Transmembrane</keyword>
<keyword evidence="12" id="KW-1185">Reference proteome</keyword>
<proteinExistence type="inferred from homology"/>
<dbReference type="AlphaFoldDB" id="A0ABD2J146"/>
<gene>
    <name evidence="11" type="ORF">niasHT_034207</name>
</gene>
<comment type="similarity">
    <text evidence="2">Belongs to the patched family.</text>
</comment>
<feature type="domain" description="SSD" evidence="10">
    <location>
        <begin position="358"/>
        <end position="527"/>
    </location>
</feature>
<dbReference type="InterPro" id="IPR003392">
    <property type="entry name" value="PTHD_SSD"/>
</dbReference>
<feature type="transmembrane region" description="Helical" evidence="9">
    <location>
        <begin position="395"/>
        <end position="421"/>
    </location>
</feature>
<reference evidence="11 12" key="1">
    <citation type="submission" date="2024-10" db="EMBL/GenBank/DDBJ databases">
        <authorList>
            <person name="Kim D."/>
        </authorList>
    </citation>
    <scope>NUCLEOTIDE SEQUENCE [LARGE SCALE GENOMIC DNA]</scope>
    <source>
        <strain evidence="11">BH-2024</strain>
    </source>
</reference>
<feature type="transmembrane region" description="Helical" evidence="9">
    <location>
        <begin position="874"/>
        <end position="896"/>
    </location>
</feature>
<protein>
    <recommendedName>
        <fullName evidence="10">SSD domain-containing protein</fullName>
    </recommendedName>
</protein>
<feature type="transmembrane region" description="Helical" evidence="9">
    <location>
        <begin position="499"/>
        <end position="527"/>
    </location>
</feature>
<feature type="transmembrane region" description="Helical" evidence="9">
    <location>
        <begin position="475"/>
        <end position="493"/>
    </location>
</feature>
<dbReference type="EMBL" id="JBICBT010001054">
    <property type="protein sequence ID" value="KAL3085799.1"/>
    <property type="molecule type" value="Genomic_DNA"/>
</dbReference>
<dbReference type="Gene3D" id="1.20.1640.10">
    <property type="entry name" value="Multidrug efflux transporter AcrB transmembrane domain"/>
    <property type="match status" value="2"/>
</dbReference>
<feature type="region of interest" description="Disordered" evidence="8">
    <location>
        <begin position="540"/>
        <end position="589"/>
    </location>
</feature>
<evidence type="ECO:0000259" key="10">
    <source>
        <dbReference type="PROSITE" id="PS50156"/>
    </source>
</evidence>
<feature type="compositionally biased region" description="Low complexity" evidence="8">
    <location>
        <begin position="541"/>
        <end position="550"/>
    </location>
</feature>